<evidence type="ECO:0000313" key="1">
    <source>
        <dbReference type="EMBL" id="RQO86856.1"/>
    </source>
</evidence>
<proteinExistence type="predicted"/>
<reference evidence="1 2" key="1">
    <citation type="journal article" date="2006" name="Science">
        <title>The genome of black cottonwood, Populus trichocarpa (Torr. &amp; Gray).</title>
        <authorList>
            <person name="Tuskan G.A."/>
            <person name="Difazio S."/>
            <person name="Jansson S."/>
            <person name="Bohlmann J."/>
            <person name="Grigoriev I."/>
            <person name="Hellsten U."/>
            <person name="Putnam N."/>
            <person name="Ralph S."/>
            <person name="Rombauts S."/>
            <person name="Salamov A."/>
            <person name="Schein J."/>
            <person name="Sterck L."/>
            <person name="Aerts A."/>
            <person name="Bhalerao R.R."/>
            <person name="Bhalerao R.P."/>
            <person name="Blaudez D."/>
            <person name="Boerjan W."/>
            <person name="Brun A."/>
            <person name="Brunner A."/>
            <person name="Busov V."/>
            <person name="Campbell M."/>
            <person name="Carlson J."/>
            <person name="Chalot M."/>
            <person name="Chapman J."/>
            <person name="Chen G.L."/>
            <person name="Cooper D."/>
            <person name="Coutinho P.M."/>
            <person name="Couturier J."/>
            <person name="Covert S."/>
            <person name="Cronk Q."/>
            <person name="Cunningham R."/>
            <person name="Davis J."/>
            <person name="Degroeve S."/>
            <person name="Dejardin A."/>
            <person name="Depamphilis C."/>
            <person name="Detter J."/>
            <person name="Dirks B."/>
            <person name="Dubchak I."/>
            <person name="Duplessis S."/>
            <person name="Ehlting J."/>
            <person name="Ellis B."/>
            <person name="Gendler K."/>
            <person name="Goodstein D."/>
            <person name="Gribskov M."/>
            <person name="Grimwood J."/>
            <person name="Groover A."/>
            <person name="Gunter L."/>
            <person name="Hamberger B."/>
            <person name="Heinze B."/>
            <person name="Helariutta Y."/>
            <person name="Henrissat B."/>
            <person name="Holligan D."/>
            <person name="Holt R."/>
            <person name="Huang W."/>
            <person name="Islam-Faridi N."/>
            <person name="Jones S."/>
            <person name="Jones-Rhoades M."/>
            <person name="Jorgensen R."/>
            <person name="Joshi C."/>
            <person name="Kangasjarvi J."/>
            <person name="Karlsson J."/>
            <person name="Kelleher C."/>
            <person name="Kirkpatrick R."/>
            <person name="Kirst M."/>
            <person name="Kohler A."/>
            <person name="Kalluri U."/>
            <person name="Larimer F."/>
            <person name="Leebens-Mack J."/>
            <person name="Leple J.C."/>
            <person name="Locascio P."/>
            <person name="Lou Y."/>
            <person name="Lucas S."/>
            <person name="Martin F."/>
            <person name="Montanini B."/>
            <person name="Napoli C."/>
            <person name="Nelson D.R."/>
            <person name="Nelson C."/>
            <person name="Nieminen K."/>
            <person name="Nilsson O."/>
            <person name="Pereda V."/>
            <person name="Peter G."/>
            <person name="Philippe R."/>
            <person name="Pilate G."/>
            <person name="Poliakov A."/>
            <person name="Razumovskaya J."/>
            <person name="Richardson P."/>
            <person name="Rinaldi C."/>
            <person name="Ritland K."/>
            <person name="Rouze P."/>
            <person name="Ryaboy D."/>
            <person name="Schmutz J."/>
            <person name="Schrader J."/>
            <person name="Segerman B."/>
            <person name="Shin H."/>
            <person name="Siddiqui A."/>
            <person name="Sterky F."/>
            <person name="Terry A."/>
            <person name="Tsai C.J."/>
            <person name="Uberbacher E."/>
            <person name="Unneberg P."/>
            <person name="Vahala J."/>
            <person name="Wall K."/>
            <person name="Wessler S."/>
            <person name="Yang G."/>
            <person name="Yin T."/>
            <person name="Douglas C."/>
            <person name="Marra M."/>
            <person name="Sandberg G."/>
            <person name="Van de Peer Y."/>
            <person name="Rokhsar D."/>
        </authorList>
    </citation>
    <scope>NUCLEOTIDE SEQUENCE [LARGE SCALE GENOMIC DNA]</scope>
    <source>
        <strain evidence="2">cv. Nisqually</strain>
    </source>
</reference>
<sequence length="95" mass="11016">MSICTKYIIKQSYDHQTYLRVFYHFDWYVNEEDMLRPSSPGVPEANWTHAAADMLLLRRVKSVNNDDQITLSVQVRCTNPFGALAQLSLPLCYCI</sequence>
<dbReference type="Proteomes" id="UP000006729">
    <property type="component" value="Chromosome 2"/>
</dbReference>
<evidence type="ECO:0000313" key="2">
    <source>
        <dbReference type="Proteomes" id="UP000006729"/>
    </source>
</evidence>
<gene>
    <name evidence="1" type="ORF">POPTR_002G122550</name>
</gene>
<protein>
    <submittedName>
        <fullName evidence="1">Uncharacterized protein</fullName>
    </submittedName>
</protein>
<dbReference type="EMBL" id="CM009291">
    <property type="protein sequence ID" value="RQO86856.1"/>
    <property type="molecule type" value="Genomic_DNA"/>
</dbReference>
<dbReference type="InParanoid" id="A0A3N7EIG0"/>
<name>A0A3N7EIG0_POPTR</name>
<organism evidence="1 2">
    <name type="scientific">Populus trichocarpa</name>
    <name type="common">Western balsam poplar</name>
    <name type="synonym">Populus balsamifera subsp. trichocarpa</name>
    <dbReference type="NCBI Taxonomy" id="3694"/>
    <lineage>
        <taxon>Eukaryota</taxon>
        <taxon>Viridiplantae</taxon>
        <taxon>Streptophyta</taxon>
        <taxon>Embryophyta</taxon>
        <taxon>Tracheophyta</taxon>
        <taxon>Spermatophyta</taxon>
        <taxon>Magnoliopsida</taxon>
        <taxon>eudicotyledons</taxon>
        <taxon>Gunneridae</taxon>
        <taxon>Pentapetalae</taxon>
        <taxon>rosids</taxon>
        <taxon>fabids</taxon>
        <taxon>Malpighiales</taxon>
        <taxon>Salicaceae</taxon>
        <taxon>Saliceae</taxon>
        <taxon>Populus</taxon>
    </lineage>
</organism>
<accession>A0A3N7EIG0</accession>
<dbReference type="AlphaFoldDB" id="A0A3N7EIG0"/>
<keyword evidence="2" id="KW-1185">Reference proteome</keyword>